<dbReference type="AlphaFoldDB" id="A0A4Z1NU54"/>
<sequence>MGHTPTPTPFDDTSTLSHQASTVTVGSDFRTAALQPSLSMIPTLQQAPYAKSTHLDLEDFGSSTILPSQCAVTHADHGQTKRIDCHDSGHSESCGSSQQSQKKVDEQKKNCEILVEVSSGIAPELVPIEQDQLGTPVMEDEAEVSVNVSPSLSGNVLSRTRSLSRVDGCEPATRCHNLQSPEPSPLLTIRNVVDLESAEARRAESPISVEGSSVLSRTSSQIMNVIQTSPRRSGSASKTPSQSHSRYRLQNSRSEPSSQREALVLKERRKEIKNFMGDEAQHALDTDLSARLYHQPSDNMISLPDISGQPYTHHRQSTSSLPALQNSRSYAMLPNMSIELGEDDPSPGLAKLHYAKSMQHLCKTGMSVVQHDPLPHQSLADQVHPHSLKRRTSRAPVDAQSISSRCRVDTGDQASIQSNLSRSPSMASSFYSVQQRPSPNPSPRHLRYPGGPTPVDVRNSTGVNSNSSGSDSYSRPFTGFSGAYAHSQRPPSVTSSVSNYQPEAEVFNHDAYAQFARDHLHQFGCPQYSQSTPNFGHPASIVSTSSYSRGPNPSPSIPFGGPLLTDVMTPSAPPRGQRRDPKGIPKLQCAANVNMAVSWDANGEQIGYHYQNPEDSVIERWQGGVHASDELKKMRSTRLTSSYTTPTSINGTSNYQKQIATRRALVYPAQTQNFTPQSQLGQLGLQYSHIEREKARRLQKQQEAEREEREQREQKEREKQMKLLKEEARKEVIREMNFEYQIEQQQGRDMDRDREEAVRVKKRMSVVVEEEEAKQTQIPTTPMTMPGAKKRVGGIWGRK</sequence>
<organism evidence="2 3">
    <name type="scientific">Venturia nashicola</name>
    <dbReference type="NCBI Taxonomy" id="86259"/>
    <lineage>
        <taxon>Eukaryota</taxon>
        <taxon>Fungi</taxon>
        <taxon>Dikarya</taxon>
        <taxon>Ascomycota</taxon>
        <taxon>Pezizomycotina</taxon>
        <taxon>Dothideomycetes</taxon>
        <taxon>Pleosporomycetidae</taxon>
        <taxon>Venturiales</taxon>
        <taxon>Venturiaceae</taxon>
        <taxon>Venturia</taxon>
    </lineage>
</organism>
<gene>
    <name evidence="2" type="ORF">E6O75_ATG09334</name>
</gene>
<feature type="region of interest" description="Disordered" evidence="1">
    <location>
        <begin position="81"/>
        <end position="102"/>
    </location>
</feature>
<evidence type="ECO:0000313" key="2">
    <source>
        <dbReference type="EMBL" id="TID14255.1"/>
    </source>
</evidence>
<feature type="compositionally biased region" description="Low complexity" evidence="1">
    <location>
        <begin position="459"/>
        <end position="474"/>
    </location>
</feature>
<feature type="compositionally biased region" description="Polar residues" evidence="1">
    <location>
        <begin position="11"/>
        <end position="21"/>
    </location>
</feature>
<name>A0A4Z1NU54_9PEZI</name>
<dbReference type="EMBL" id="SNSC02000023">
    <property type="protein sequence ID" value="TID14255.1"/>
    <property type="molecule type" value="Genomic_DNA"/>
</dbReference>
<evidence type="ECO:0000256" key="1">
    <source>
        <dbReference type="SAM" id="MobiDB-lite"/>
    </source>
</evidence>
<dbReference type="Proteomes" id="UP000298493">
    <property type="component" value="Unassembled WGS sequence"/>
</dbReference>
<accession>A0A4Z1NU54</accession>
<keyword evidence="3" id="KW-1185">Reference proteome</keyword>
<feature type="region of interest" description="Disordered" evidence="1">
    <location>
        <begin position="378"/>
        <end position="474"/>
    </location>
</feature>
<feature type="compositionally biased region" description="Polar residues" evidence="1">
    <location>
        <begin position="412"/>
        <end position="437"/>
    </location>
</feature>
<feature type="region of interest" description="Disordered" evidence="1">
    <location>
        <begin position="1"/>
        <end position="21"/>
    </location>
</feature>
<reference evidence="2 3" key="1">
    <citation type="submission" date="2019-04" db="EMBL/GenBank/DDBJ databases">
        <title>High contiguity whole genome sequence and gene annotation resource for two Venturia nashicola isolates.</title>
        <authorList>
            <person name="Prokchorchik M."/>
            <person name="Won K."/>
            <person name="Lee Y."/>
            <person name="Choi E.D."/>
            <person name="Segonzac C."/>
            <person name="Sohn K.H."/>
        </authorList>
    </citation>
    <scope>NUCLEOTIDE SEQUENCE [LARGE SCALE GENOMIC DNA]</scope>
    <source>
        <strain evidence="2 3">PRI2</strain>
    </source>
</reference>
<proteinExistence type="predicted"/>
<feature type="compositionally biased region" description="Basic residues" evidence="1">
    <location>
        <begin position="788"/>
        <end position="799"/>
    </location>
</feature>
<feature type="region of interest" description="Disordered" evidence="1">
    <location>
        <begin position="694"/>
        <end position="719"/>
    </location>
</feature>
<feature type="region of interest" description="Disordered" evidence="1">
    <location>
        <begin position="744"/>
        <end position="799"/>
    </location>
</feature>
<comment type="caution">
    <text evidence="2">The sequence shown here is derived from an EMBL/GenBank/DDBJ whole genome shotgun (WGS) entry which is preliminary data.</text>
</comment>
<feature type="compositionally biased region" description="Basic and acidic residues" evidence="1">
    <location>
        <begin position="81"/>
        <end position="90"/>
    </location>
</feature>
<evidence type="ECO:0000313" key="3">
    <source>
        <dbReference type="Proteomes" id="UP000298493"/>
    </source>
</evidence>
<feature type="compositionally biased region" description="Polar residues" evidence="1">
    <location>
        <begin position="224"/>
        <end position="260"/>
    </location>
</feature>
<feature type="compositionally biased region" description="Basic and acidic residues" evidence="1">
    <location>
        <begin position="746"/>
        <end position="759"/>
    </location>
</feature>
<feature type="compositionally biased region" description="Polar residues" evidence="1">
    <location>
        <begin position="91"/>
        <end position="101"/>
    </location>
</feature>
<feature type="region of interest" description="Disordered" evidence="1">
    <location>
        <begin position="224"/>
        <end position="262"/>
    </location>
</feature>
<protein>
    <submittedName>
        <fullName evidence="2">Uncharacterized protein</fullName>
    </submittedName>
</protein>